<comment type="caution">
    <text evidence="3">The sequence shown here is derived from an EMBL/GenBank/DDBJ whole genome shotgun (WGS) entry which is preliminary data.</text>
</comment>
<organism evidence="3 4">
    <name type="scientific">Symbiodinium natans</name>
    <dbReference type="NCBI Taxonomy" id="878477"/>
    <lineage>
        <taxon>Eukaryota</taxon>
        <taxon>Sar</taxon>
        <taxon>Alveolata</taxon>
        <taxon>Dinophyceae</taxon>
        <taxon>Suessiales</taxon>
        <taxon>Symbiodiniaceae</taxon>
        <taxon>Symbiodinium</taxon>
    </lineage>
</organism>
<proteinExistence type="predicted"/>
<protein>
    <submittedName>
        <fullName evidence="3">Uncharacterized protein</fullName>
    </submittedName>
</protein>
<feature type="region of interest" description="Disordered" evidence="2">
    <location>
        <begin position="1"/>
        <end position="24"/>
    </location>
</feature>
<evidence type="ECO:0000313" key="4">
    <source>
        <dbReference type="Proteomes" id="UP000604046"/>
    </source>
</evidence>
<dbReference type="OrthoDB" id="431460at2759"/>
<evidence type="ECO:0000256" key="2">
    <source>
        <dbReference type="SAM" id="MobiDB-lite"/>
    </source>
</evidence>
<feature type="compositionally biased region" description="Polar residues" evidence="2">
    <location>
        <begin position="1"/>
        <end position="10"/>
    </location>
</feature>
<evidence type="ECO:0000256" key="1">
    <source>
        <dbReference type="SAM" id="Coils"/>
    </source>
</evidence>
<sequence>MLQAGTTATTAEDEVPCLTAGLPTPDSVQAQKEAHIATLERGLREGVAELAEEHRRKTDELHTKATQQRSQLALALENMVKEQESLLDRQHQGQLQQLREAAQRQLVELDQQAELLVQAWRAQEEKGHVPLGAQSNGLPREPTFQPFKALQVPSGGSMRVAWPVHAAQGGSMAIRVAPPSRTNLSFGGCPSFPREQSMCQSPSHGTVMGGSPKPSQALTVPVYGGTLQVQPGALPAKAPPSWPPQ</sequence>
<keyword evidence="4" id="KW-1185">Reference proteome</keyword>
<dbReference type="Proteomes" id="UP000604046">
    <property type="component" value="Unassembled WGS sequence"/>
</dbReference>
<gene>
    <name evidence="3" type="ORF">SNAT2548_LOCUS601</name>
</gene>
<accession>A0A812GAZ8</accession>
<keyword evidence="1" id="KW-0175">Coiled coil</keyword>
<feature type="coiled-coil region" evidence="1">
    <location>
        <begin position="92"/>
        <end position="119"/>
    </location>
</feature>
<dbReference type="EMBL" id="CAJNDS010000029">
    <property type="protein sequence ID" value="CAE6924757.1"/>
    <property type="molecule type" value="Genomic_DNA"/>
</dbReference>
<feature type="region of interest" description="Disordered" evidence="2">
    <location>
        <begin position="195"/>
        <end position="216"/>
    </location>
</feature>
<dbReference type="AlphaFoldDB" id="A0A812GAZ8"/>
<reference evidence="3" key="1">
    <citation type="submission" date="2021-02" db="EMBL/GenBank/DDBJ databases">
        <authorList>
            <person name="Dougan E. K."/>
            <person name="Rhodes N."/>
            <person name="Thang M."/>
            <person name="Chan C."/>
        </authorList>
    </citation>
    <scope>NUCLEOTIDE SEQUENCE</scope>
</reference>
<evidence type="ECO:0000313" key="3">
    <source>
        <dbReference type="EMBL" id="CAE6924757.1"/>
    </source>
</evidence>
<name>A0A812GAZ8_9DINO</name>